<dbReference type="InterPro" id="IPR050214">
    <property type="entry name" value="Cys_Synth/Cystath_Beta-Synth"/>
</dbReference>
<evidence type="ECO:0000256" key="3">
    <source>
        <dbReference type="ARBA" id="ARBA00012681"/>
    </source>
</evidence>
<reference evidence="7" key="1">
    <citation type="journal article" date="2015" name="Genome Announc.">
        <title>Complete Genome Sequence of Yersinia ruckeri Strain CSF007-82, Etiologic Agent of Red Mouth Disease in Salmonid Fish.</title>
        <authorList>
            <person name="Nelson M.C."/>
            <person name="LaPatra S.E."/>
            <person name="Welch T.J."/>
            <person name="Graf J."/>
        </authorList>
    </citation>
    <scope>NUCLEOTIDE SEQUENCE</scope>
    <source>
        <strain evidence="7">CSF007-82</strain>
    </source>
</reference>
<dbReference type="RefSeq" id="WP_004718531.1">
    <property type="nucleotide sequence ID" value="NZ_CCYO01000022.1"/>
</dbReference>
<dbReference type="Gene3D" id="3.40.50.1100">
    <property type="match status" value="2"/>
</dbReference>
<dbReference type="Proteomes" id="UP000255169">
    <property type="component" value="Unassembled WGS sequence"/>
</dbReference>
<evidence type="ECO:0000313" key="8">
    <source>
        <dbReference type="EMBL" id="SUQ00560.1"/>
    </source>
</evidence>
<keyword evidence="4" id="KW-0663">Pyridoxal phosphate</keyword>
<evidence type="ECO:0000256" key="4">
    <source>
        <dbReference type="ARBA" id="ARBA00022898"/>
    </source>
</evidence>
<feature type="domain" description="Tryptophan synthase beta chain-like PALP" evidence="6">
    <location>
        <begin position="5"/>
        <end position="293"/>
    </location>
</feature>
<dbReference type="STRING" id="29486.UGYR_11205"/>
<organism evidence="7">
    <name type="scientific">Yersinia ruckeri</name>
    <dbReference type="NCBI Taxonomy" id="29486"/>
    <lineage>
        <taxon>Bacteria</taxon>
        <taxon>Pseudomonadati</taxon>
        <taxon>Pseudomonadota</taxon>
        <taxon>Gammaproteobacteria</taxon>
        <taxon>Enterobacterales</taxon>
        <taxon>Yersiniaceae</taxon>
        <taxon>Yersinia</taxon>
    </lineage>
</organism>
<comment type="catalytic activity">
    <reaction evidence="5">
        <text>O-acetyl-L-serine + hydrogen sulfide = L-cysteine + acetate</text>
        <dbReference type="Rhea" id="RHEA:14829"/>
        <dbReference type="ChEBI" id="CHEBI:29919"/>
        <dbReference type="ChEBI" id="CHEBI:30089"/>
        <dbReference type="ChEBI" id="CHEBI:35235"/>
        <dbReference type="ChEBI" id="CHEBI:58340"/>
        <dbReference type="EC" id="2.5.1.47"/>
    </reaction>
</comment>
<dbReference type="SUPFAM" id="SSF53686">
    <property type="entry name" value="Tryptophan synthase beta subunit-like PLP-dependent enzymes"/>
    <property type="match status" value="1"/>
</dbReference>
<keyword evidence="9" id="KW-1185">Reference proteome</keyword>
<dbReference type="InterPro" id="IPR036052">
    <property type="entry name" value="TrpB-like_PALP_sf"/>
</dbReference>
<evidence type="ECO:0000256" key="2">
    <source>
        <dbReference type="ARBA" id="ARBA00004962"/>
    </source>
</evidence>
<evidence type="ECO:0000256" key="5">
    <source>
        <dbReference type="ARBA" id="ARBA00047931"/>
    </source>
</evidence>
<dbReference type="EMBL" id="LN681231">
    <property type="protein sequence ID" value="CEK26042.1"/>
    <property type="molecule type" value="Genomic_DNA"/>
</dbReference>
<dbReference type="InterPro" id="IPR001926">
    <property type="entry name" value="TrpB-like_PALP"/>
</dbReference>
<gene>
    <name evidence="8" type="primary">cysM2</name>
    <name evidence="7" type="ORF">CSF007_1240</name>
    <name evidence="8" type="ORF">NCTC10476_01861</name>
</gene>
<name>A0A0A8V8F1_YERRU</name>
<evidence type="ECO:0000256" key="1">
    <source>
        <dbReference type="ARBA" id="ARBA00001933"/>
    </source>
</evidence>
<evidence type="ECO:0000313" key="9">
    <source>
        <dbReference type="Proteomes" id="UP000255169"/>
    </source>
</evidence>
<comment type="cofactor">
    <cofactor evidence="1">
        <name>pyridoxal 5'-phosphate</name>
        <dbReference type="ChEBI" id="CHEBI:597326"/>
    </cofactor>
</comment>
<proteinExistence type="predicted"/>
<comment type="pathway">
    <text evidence="2">Amino-acid biosynthesis; L-cysteine biosynthesis; L-cysteine from L-serine: step 2/2.</text>
</comment>
<sequence>MENTVIGNTPLIKINKLNLNGNQVFAKCEYQNPTGSHKDRTFIHIINELEKTKKIRKGMTLIECSTGNGGASLAWIAQRKGYKTVIFMPEGMTQERKDQILRFGATIVETAKDKFLSGTIDSANSFLKKNRENTFFIDQSTSLLNKEAWYQCGHEICEQLNRQRIIPDYFICCIGTGGTFSGISHILKSDFPRLKTIAIEVENSSPIYALKNHLNFKHRNHNLMGLGAGIISVNTDIGLIDEVVTVNGNQSWKKMKEYNESEKLNIGPTCGANLVICEKLVEKVENKTIITLFFDSAWKYKSRWDGIYPEYSE</sequence>
<accession>A0A0A8V8F1</accession>
<dbReference type="PATRIC" id="fig|29486.45.peg.2354"/>
<dbReference type="AlphaFoldDB" id="A0A0A8V8F1"/>
<dbReference type="PANTHER" id="PTHR10314">
    <property type="entry name" value="CYSTATHIONINE BETA-SYNTHASE"/>
    <property type="match status" value="1"/>
</dbReference>
<dbReference type="OrthoDB" id="9778118at2"/>
<dbReference type="Pfam" id="PF00291">
    <property type="entry name" value="PALP"/>
    <property type="match status" value="1"/>
</dbReference>
<dbReference type="CDD" id="cd01561">
    <property type="entry name" value="CBS_like"/>
    <property type="match status" value="1"/>
</dbReference>
<dbReference type="GO" id="GO:0004124">
    <property type="term" value="F:cysteine synthase activity"/>
    <property type="evidence" value="ECO:0007669"/>
    <property type="project" value="UniProtKB-EC"/>
</dbReference>
<dbReference type="GeneID" id="66878024"/>
<reference evidence="8 9" key="2">
    <citation type="submission" date="2018-06" db="EMBL/GenBank/DDBJ databases">
        <authorList>
            <consortium name="Pathogen Informatics"/>
            <person name="Doyle S."/>
        </authorList>
    </citation>
    <scope>NUCLEOTIDE SEQUENCE [LARGE SCALE GENOMIC DNA]</scope>
    <source>
        <strain evidence="8 9">NCTC10476</strain>
    </source>
</reference>
<dbReference type="KEGG" id="yrb:UGYR_11205"/>
<dbReference type="EC" id="2.5.1.47" evidence="3"/>
<evidence type="ECO:0000259" key="6">
    <source>
        <dbReference type="Pfam" id="PF00291"/>
    </source>
</evidence>
<protein>
    <recommendedName>
        <fullName evidence="3">cysteine synthase</fullName>
        <ecNumber evidence="3">2.5.1.47</ecNumber>
    </recommendedName>
</protein>
<evidence type="ECO:0000313" key="7">
    <source>
        <dbReference type="EMBL" id="CEK26042.1"/>
    </source>
</evidence>
<dbReference type="EMBL" id="UHJG01000001">
    <property type="protein sequence ID" value="SUQ00560.1"/>
    <property type="molecule type" value="Genomic_DNA"/>
</dbReference>
<keyword evidence="7" id="KW-0808">Transferase</keyword>